<dbReference type="InterPro" id="IPR016166">
    <property type="entry name" value="FAD-bd_PCMH"/>
</dbReference>
<dbReference type="GO" id="GO:0016491">
    <property type="term" value="F:oxidoreductase activity"/>
    <property type="evidence" value="ECO:0007669"/>
    <property type="project" value="UniProtKB-KW"/>
</dbReference>
<feature type="chain" id="PRO_5026144005" evidence="6">
    <location>
        <begin position="17"/>
        <end position="667"/>
    </location>
</feature>
<sequence length="667" mass="71802">MKSFVTLLAFTSACLAAAVPGQSSANLFDKRAPTPDGCRALNTDQGWPSPAEWEAAMPGVLPRKIAKGGPARADYRYTVRSSEDVEKAVQFAAKHNIRLTMINTGHDYHGRNDAPSGLQIDTSQLRGVSVLSKFEPTKEGAPRVIGGKTVSKPRLVDGQQAAVTFGVGIVGSEVNRAIKDTGLFVVAGASPTVAIAAGWGQTAGHSIVSAHYGLGVDQFLEFKVVTADGKLKIANKVSNPDLFWALRGGGGVSWGVVTEVTYKAHPSPKVAWLSFTIDSATASLESFLGRKNGSEGLEDAVAYMTAEFPELVRQGAGGFFLPTGKGYFGACFSLMENATESHIRGTWEPILDKMATFPGMNKAQIGVRTFPNYAEFFTAVWPAIGQWTGGAGVGDGQLEMGKVNPMDRYGNLFDFGLKKDESTRPIYEYLSGLNQNTLHKRAEYANAPVPRQLSPQAGQPFTPYTQNGDYNMPMAGGKFPMDSRLLGEKHLTGMPNQPRDIKHTFATHFIVELISGGKAWQPDDDVSVLPAWRNTIAQAYTPYAPPQLSADILRKIAPETGAYANEAYFGAADWKTAFWGDNYPRLSQVKSKWDPEMLFWATPGVNADTMEVREGRVCKGRVPGRSTNRAGGVAPLTDNPNAIDAVANLLGIVGVGVPYTGQNLTRV</sequence>
<keyword evidence="6" id="KW-0732">Signal</keyword>
<evidence type="ECO:0000256" key="3">
    <source>
        <dbReference type="ARBA" id="ARBA00022630"/>
    </source>
</evidence>
<dbReference type="GO" id="GO:0071949">
    <property type="term" value="F:FAD binding"/>
    <property type="evidence" value="ECO:0007669"/>
    <property type="project" value="InterPro"/>
</dbReference>
<evidence type="ECO:0000256" key="1">
    <source>
        <dbReference type="ARBA" id="ARBA00001974"/>
    </source>
</evidence>
<dbReference type="InterPro" id="IPR036318">
    <property type="entry name" value="FAD-bd_PCMH-like_sf"/>
</dbReference>
<comment type="similarity">
    <text evidence="2">Belongs to the oxygen-dependent FAD-linked oxidoreductase family.</text>
</comment>
<accession>A0A6G1GQQ5</accession>
<dbReference type="Proteomes" id="UP000800041">
    <property type="component" value="Unassembled WGS sequence"/>
</dbReference>
<evidence type="ECO:0000259" key="7">
    <source>
        <dbReference type="PROSITE" id="PS51387"/>
    </source>
</evidence>
<keyword evidence="4" id="KW-0274">FAD</keyword>
<dbReference type="OrthoDB" id="9983560at2759"/>
<dbReference type="EMBL" id="ML977178">
    <property type="protein sequence ID" value="KAF1983079.1"/>
    <property type="molecule type" value="Genomic_DNA"/>
</dbReference>
<dbReference type="Pfam" id="PF01565">
    <property type="entry name" value="FAD_binding_4"/>
    <property type="match status" value="1"/>
</dbReference>
<dbReference type="PANTHER" id="PTHR42973:SF39">
    <property type="entry name" value="FAD-BINDING PCMH-TYPE DOMAIN-CONTAINING PROTEIN"/>
    <property type="match status" value="1"/>
</dbReference>
<dbReference type="SUPFAM" id="SSF56176">
    <property type="entry name" value="FAD-binding/transporter-associated domain-like"/>
    <property type="match status" value="1"/>
</dbReference>
<evidence type="ECO:0000256" key="5">
    <source>
        <dbReference type="ARBA" id="ARBA00023002"/>
    </source>
</evidence>
<dbReference type="InterPro" id="IPR006094">
    <property type="entry name" value="Oxid_FAD_bind_N"/>
</dbReference>
<dbReference type="Pfam" id="PF08031">
    <property type="entry name" value="BBE"/>
    <property type="match status" value="1"/>
</dbReference>
<gene>
    <name evidence="8" type="ORF">K402DRAFT_424088</name>
</gene>
<evidence type="ECO:0000313" key="9">
    <source>
        <dbReference type="Proteomes" id="UP000800041"/>
    </source>
</evidence>
<feature type="signal peptide" evidence="6">
    <location>
        <begin position="1"/>
        <end position="16"/>
    </location>
</feature>
<reference evidence="8" key="1">
    <citation type="journal article" date="2020" name="Stud. Mycol.">
        <title>101 Dothideomycetes genomes: a test case for predicting lifestyles and emergence of pathogens.</title>
        <authorList>
            <person name="Haridas S."/>
            <person name="Albert R."/>
            <person name="Binder M."/>
            <person name="Bloem J."/>
            <person name="Labutti K."/>
            <person name="Salamov A."/>
            <person name="Andreopoulos B."/>
            <person name="Baker S."/>
            <person name="Barry K."/>
            <person name="Bills G."/>
            <person name="Bluhm B."/>
            <person name="Cannon C."/>
            <person name="Castanera R."/>
            <person name="Culley D."/>
            <person name="Daum C."/>
            <person name="Ezra D."/>
            <person name="Gonzalez J."/>
            <person name="Henrissat B."/>
            <person name="Kuo A."/>
            <person name="Liang C."/>
            <person name="Lipzen A."/>
            <person name="Lutzoni F."/>
            <person name="Magnuson J."/>
            <person name="Mondo S."/>
            <person name="Nolan M."/>
            <person name="Ohm R."/>
            <person name="Pangilinan J."/>
            <person name="Park H.-J."/>
            <person name="Ramirez L."/>
            <person name="Alfaro M."/>
            <person name="Sun H."/>
            <person name="Tritt A."/>
            <person name="Yoshinaga Y."/>
            <person name="Zwiers L.-H."/>
            <person name="Turgeon B."/>
            <person name="Goodwin S."/>
            <person name="Spatafora J."/>
            <person name="Crous P."/>
            <person name="Grigoriev I."/>
        </authorList>
    </citation>
    <scope>NUCLEOTIDE SEQUENCE</scope>
    <source>
        <strain evidence="8">CBS 113979</strain>
    </source>
</reference>
<proteinExistence type="inferred from homology"/>
<keyword evidence="9" id="KW-1185">Reference proteome</keyword>
<evidence type="ECO:0000256" key="4">
    <source>
        <dbReference type="ARBA" id="ARBA00022827"/>
    </source>
</evidence>
<dbReference type="InterPro" id="IPR050416">
    <property type="entry name" value="FAD-linked_Oxidoreductase"/>
</dbReference>
<comment type="cofactor">
    <cofactor evidence="1">
        <name>FAD</name>
        <dbReference type="ChEBI" id="CHEBI:57692"/>
    </cofactor>
</comment>
<organism evidence="8 9">
    <name type="scientific">Aulographum hederae CBS 113979</name>
    <dbReference type="NCBI Taxonomy" id="1176131"/>
    <lineage>
        <taxon>Eukaryota</taxon>
        <taxon>Fungi</taxon>
        <taxon>Dikarya</taxon>
        <taxon>Ascomycota</taxon>
        <taxon>Pezizomycotina</taxon>
        <taxon>Dothideomycetes</taxon>
        <taxon>Pleosporomycetidae</taxon>
        <taxon>Aulographales</taxon>
        <taxon>Aulographaceae</taxon>
    </lineage>
</organism>
<dbReference type="InterPro" id="IPR016169">
    <property type="entry name" value="FAD-bd_PCMH_sub2"/>
</dbReference>
<dbReference type="PANTHER" id="PTHR42973">
    <property type="entry name" value="BINDING OXIDOREDUCTASE, PUTATIVE (AFU_ORTHOLOGUE AFUA_1G17690)-RELATED"/>
    <property type="match status" value="1"/>
</dbReference>
<name>A0A6G1GQQ5_9PEZI</name>
<keyword evidence="5" id="KW-0560">Oxidoreductase</keyword>
<evidence type="ECO:0000256" key="2">
    <source>
        <dbReference type="ARBA" id="ARBA00005466"/>
    </source>
</evidence>
<dbReference type="Gene3D" id="3.30.465.10">
    <property type="match status" value="2"/>
</dbReference>
<evidence type="ECO:0000256" key="6">
    <source>
        <dbReference type="SAM" id="SignalP"/>
    </source>
</evidence>
<keyword evidence="3" id="KW-0285">Flavoprotein</keyword>
<feature type="domain" description="FAD-binding PCMH-type" evidence="7">
    <location>
        <begin position="68"/>
        <end position="267"/>
    </location>
</feature>
<dbReference type="InterPro" id="IPR012951">
    <property type="entry name" value="BBE"/>
</dbReference>
<evidence type="ECO:0000313" key="8">
    <source>
        <dbReference type="EMBL" id="KAF1983079.1"/>
    </source>
</evidence>
<dbReference type="AlphaFoldDB" id="A0A6G1GQQ5"/>
<dbReference type="PROSITE" id="PS51387">
    <property type="entry name" value="FAD_PCMH"/>
    <property type="match status" value="1"/>
</dbReference>
<protein>
    <submittedName>
        <fullName evidence="8">FAD-binding domain-containing protein</fullName>
    </submittedName>
</protein>